<gene>
    <name evidence="3" type="ORF">ABIC75_003187</name>
</gene>
<reference evidence="3 4" key="1">
    <citation type="submission" date="2024-06" db="EMBL/GenBank/DDBJ databases">
        <title>Sorghum-associated microbial communities from plants grown in Nebraska, USA.</title>
        <authorList>
            <person name="Schachtman D."/>
        </authorList>
    </citation>
    <scope>NUCLEOTIDE SEQUENCE [LARGE SCALE GENOMIC DNA]</scope>
    <source>
        <strain evidence="3 4">1073</strain>
    </source>
</reference>
<comment type="caution">
    <text evidence="3">The sequence shown here is derived from an EMBL/GenBank/DDBJ whole genome shotgun (WGS) entry which is preliminary data.</text>
</comment>
<dbReference type="EMBL" id="JBEPMU010000004">
    <property type="protein sequence ID" value="MET3653451.1"/>
    <property type="molecule type" value="Genomic_DNA"/>
</dbReference>
<keyword evidence="4" id="KW-1185">Reference proteome</keyword>
<proteinExistence type="predicted"/>
<accession>A0ABV2JX91</accession>
<name>A0ABV2JX91_9GAMM</name>
<keyword evidence="2" id="KW-0812">Transmembrane</keyword>
<keyword evidence="2" id="KW-1133">Transmembrane helix</keyword>
<dbReference type="Proteomes" id="UP001549184">
    <property type="component" value="Unassembled WGS sequence"/>
</dbReference>
<keyword evidence="2" id="KW-0472">Membrane</keyword>
<protein>
    <submittedName>
        <fullName evidence="3">Uncharacterized protein</fullName>
    </submittedName>
</protein>
<feature type="compositionally biased region" description="Polar residues" evidence="1">
    <location>
        <begin position="47"/>
        <end position="63"/>
    </location>
</feature>
<feature type="transmembrane region" description="Helical" evidence="2">
    <location>
        <begin position="12"/>
        <end position="36"/>
    </location>
</feature>
<dbReference type="RefSeq" id="WP_354014832.1">
    <property type="nucleotide sequence ID" value="NZ_JBEPMU010000004.1"/>
</dbReference>
<evidence type="ECO:0000256" key="1">
    <source>
        <dbReference type="SAM" id="MobiDB-lite"/>
    </source>
</evidence>
<organism evidence="3 4">
    <name type="scientific">Dyella japonica</name>
    <dbReference type="NCBI Taxonomy" id="231455"/>
    <lineage>
        <taxon>Bacteria</taxon>
        <taxon>Pseudomonadati</taxon>
        <taxon>Pseudomonadota</taxon>
        <taxon>Gammaproteobacteria</taxon>
        <taxon>Lysobacterales</taxon>
        <taxon>Rhodanobacteraceae</taxon>
        <taxon>Dyella</taxon>
    </lineage>
</organism>
<feature type="region of interest" description="Disordered" evidence="1">
    <location>
        <begin position="40"/>
        <end position="63"/>
    </location>
</feature>
<evidence type="ECO:0000313" key="3">
    <source>
        <dbReference type="EMBL" id="MET3653451.1"/>
    </source>
</evidence>
<evidence type="ECO:0000256" key="2">
    <source>
        <dbReference type="SAM" id="Phobius"/>
    </source>
</evidence>
<sequence>MPTTDNARQGHVVLRAVLITLALGVLLASVVMAWWVRKSDEGGPMTGQATVSADTGSSPAEAP</sequence>
<evidence type="ECO:0000313" key="4">
    <source>
        <dbReference type="Proteomes" id="UP001549184"/>
    </source>
</evidence>